<evidence type="ECO:0000313" key="1">
    <source>
        <dbReference type="EMBL" id="AKN38993.1"/>
    </source>
</evidence>
<accession>A0A0H3ZRH2</accession>
<dbReference type="EMBL" id="KP795628">
    <property type="protein sequence ID" value="AKN38993.1"/>
    <property type="molecule type" value="Genomic_DNA"/>
</dbReference>
<sequence>MSFMNIIPMSSSLNTMKTIKKALEKSNSSEERKGQRTIIFQENDAFYDELDELVKTKKSHY</sequence>
<dbReference type="AlphaFoldDB" id="A0A0H3ZRH2"/>
<protein>
    <submittedName>
        <fullName evidence="1">Uncharacterized protein</fullName>
    </submittedName>
</protein>
<reference evidence="1" key="1">
    <citation type="journal article" date="2015" name="MBio">
        <title>Eco-Evolutionary Dynamics of Episomes among Ecologically Cohesive Bacterial Populations.</title>
        <authorList>
            <person name="Xue H."/>
            <person name="Cordero O.X."/>
            <person name="Camas F.M."/>
            <person name="Trimble W."/>
            <person name="Meyer F."/>
            <person name="Guglielmini J."/>
            <person name="Rocha E.P."/>
            <person name="Polz M.F."/>
        </authorList>
    </citation>
    <scope>NUCLEOTIDE SEQUENCE</scope>
    <source>
        <strain evidence="1">FF_110</strain>
    </source>
</reference>
<name>A0A0H3ZRH2_9VIBR</name>
<organism evidence="1">
    <name type="scientific">Vibrio genomosp. F6</name>
    <dbReference type="NCBI Taxonomy" id="723172"/>
    <lineage>
        <taxon>Bacteria</taxon>
        <taxon>Pseudomonadati</taxon>
        <taxon>Pseudomonadota</taxon>
        <taxon>Gammaproteobacteria</taxon>
        <taxon>Vibrionales</taxon>
        <taxon>Vibrionaceae</taxon>
        <taxon>Vibrio</taxon>
    </lineage>
</organism>
<proteinExistence type="predicted"/>